<organism evidence="1 2">
    <name type="scientific">Trinickia soli</name>
    <dbReference type="NCBI Taxonomy" id="380675"/>
    <lineage>
        <taxon>Bacteria</taxon>
        <taxon>Pseudomonadati</taxon>
        <taxon>Pseudomonadota</taxon>
        <taxon>Betaproteobacteria</taxon>
        <taxon>Burkholderiales</taxon>
        <taxon>Burkholderiaceae</taxon>
        <taxon>Trinickia</taxon>
    </lineage>
</organism>
<sequence length="289" mass="31501">MQPDFFLSETSACIASARLVRLNLDATGESIAIAVVGRFESGKPFARAVTSRILKCLPQELGYACHSFGTLLVADYLSTHEIGNWHPPLSGVEVGPAFVVEADDEDGVIMTALERCALFHPSTAHDVAATVEESIPRPAEENRFVHAVRVEVVHRKPSLESGFNRPFSLTGASSGFAVDYIGHSYATCYAAINPKGRSQVRLRTASAALWRLARARDAFGFATPECIELTAWVPARGLPIYRESEYAALDDAIGELREQAQREKLNVFTAHDIQSASNRLITEEVAALN</sequence>
<protein>
    <submittedName>
        <fullName evidence="1">Uncharacterized protein</fullName>
    </submittedName>
</protein>
<evidence type="ECO:0000313" key="1">
    <source>
        <dbReference type="EMBL" id="PMS25306.1"/>
    </source>
</evidence>
<comment type="caution">
    <text evidence="1">The sequence shown here is derived from an EMBL/GenBank/DDBJ whole genome shotgun (WGS) entry which is preliminary data.</text>
</comment>
<accession>A0A2N7W7C9</accession>
<keyword evidence="2" id="KW-1185">Reference proteome</keyword>
<dbReference type="RefSeq" id="WP_102609695.1">
    <property type="nucleotide sequence ID" value="NZ_CADIKD010000010.1"/>
</dbReference>
<name>A0A2N7W7C9_9BURK</name>
<gene>
    <name evidence="1" type="ORF">C0Z19_10160</name>
</gene>
<dbReference type="EMBL" id="PNYB01000007">
    <property type="protein sequence ID" value="PMS25306.1"/>
    <property type="molecule type" value="Genomic_DNA"/>
</dbReference>
<dbReference type="Proteomes" id="UP000235347">
    <property type="component" value="Unassembled WGS sequence"/>
</dbReference>
<reference evidence="1 2" key="1">
    <citation type="submission" date="2018-01" db="EMBL/GenBank/DDBJ databases">
        <title>Whole genome analyses suggest that Burkholderia sensu lato contains two further novel genera in the rhizoxinica-symbiotica group Mycetohabitans gen. nov., and Trinickia gen. nov.: implications for the evolution of diazotrophy and nodulation in the Burkholderiaceae.</title>
        <authorList>
            <person name="Estrada-de los Santos P."/>
            <person name="Palmer M."/>
            <person name="Chavez-Ramirez B."/>
            <person name="Beukes C."/>
            <person name="Steenkamp E.T."/>
            <person name="Hirsch A.M."/>
            <person name="Manyaka P."/>
            <person name="Maluk M."/>
            <person name="Lafos M."/>
            <person name="Crook M."/>
            <person name="Gross E."/>
            <person name="Simon M.F."/>
            <person name="Bueno dos Reis Junior F."/>
            <person name="Poole P.S."/>
            <person name="Venter S.N."/>
            <person name="James E.K."/>
        </authorList>
    </citation>
    <scope>NUCLEOTIDE SEQUENCE [LARGE SCALE GENOMIC DNA]</scope>
    <source>
        <strain evidence="1 2">GP25-8</strain>
    </source>
</reference>
<proteinExistence type="predicted"/>
<dbReference type="AlphaFoldDB" id="A0A2N7W7C9"/>
<evidence type="ECO:0000313" key="2">
    <source>
        <dbReference type="Proteomes" id="UP000235347"/>
    </source>
</evidence>